<dbReference type="SUPFAM" id="SSF48371">
    <property type="entry name" value="ARM repeat"/>
    <property type="match status" value="1"/>
</dbReference>
<proteinExistence type="predicted"/>
<organism evidence="1">
    <name type="scientific">Trepomonas sp. PC1</name>
    <dbReference type="NCBI Taxonomy" id="1076344"/>
    <lineage>
        <taxon>Eukaryota</taxon>
        <taxon>Metamonada</taxon>
        <taxon>Diplomonadida</taxon>
        <taxon>Hexamitidae</taxon>
        <taxon>Hexamitinae</taxon>
        <taxon>Trepomonas</taxon>
    </lineage>
</organism>
<protein>
    <submittedName>
        <fullName evidence="1">Uncharacterized protein</fullName>
    </submittedName>
</protein>
<name>A0A146KEU6_9EUKA</name>
<evidence type="ECO:0000313" key="1">
    <source>
        <dbReference type="EMBL" id="JAP95320.1"/>
    </source>
</evidence>
<accession>A0A146KEU6</accession>
<reference evidence="1" key="1">
    <citation type="submission" date="2015-07" db="EMBL/GenBank/DDBJ databases">
        <title>Adaptation to a free-living lifestyle via gene acquisitions in the diplomonad Trepomonas sp. PC1.</title>
        <authorList>
            <person name="Xu F."/>
            <person name="Jerlstrom-Hultqvist J."/>
            <person name="Kolisko M."/>
            <person name="Simpson A.G.B."/>
            <person name="Roger A.J."/>
            <person name="Svard S.G."/>
            <person name="Andersson J.O."/>
        </authorList>
    </citation>
    <scope>NUCLEOTIDE SEQUENCE</scope>
    <source>
        <strain evidence="1">PC1</strain>
    </source>
</reference>
<feature type="non-terminal residue" evidence="1">
    <location>
        <position position="1"/>
    </location>
</feature>
<dbReference type="EMBL" id="GDID01001286">
    <property type="protein sequence ID" value="JAP95320.1"/>
    <property type="molecule type" value="Transcribed_RNA"/>
</dbReference>
<dbReference type="InterPro" id="IPR016024">
    <property type="entry name" value="ARM-type_fold"/>
</dbReference>
<dbReference type="AlphaFoldDB" id="A0A146KEU6"/>
<gene>
    <name evidence="1" type="ORF">TPC1_11731</name>
</gene>
<sequence>KELMRYEEWKLAKLINILYVNDYVDVFKKCKLFDHLKLKPFMFFFENVLQLELFQPHAVAFLQLLHSEMHFEKIVQSQLQFVYQKCLLNIFYCFDQLKSELARVKSNFDFLFQQDTQQIIANLLQSARKFESRCCSTKNPISNEIKTEFELLLKDFLQQLINSTNSELFFVRRLILPQYDDVEQLNLDYQFKNNQKYNFEHLETKINKDEVSKEEFEKLMLLKQQDHQKLNQLKKELKFGPGQRLKTQNGIWQVGAAILLQFLQFTDLKYIKPLLKSFFSSFLDTDIKTHQQTQQDIIQLINHPSGYEILLQFIKNGFIPVHYKFLLFNLLKSKIDSLCNFKFGRNILLQLITQFKSRLQVKIPELAIESISMQVNLSCIQIIAEEISNVKRFRQLQKSDEGLKITKEIALELFMQNKQSWLKDQKQHLGKLESKLKKVNG</sequence>
<feature type="non-terminal residue" evidence="1">
    <location>
        <position position="441"/>
    </location>
</feature>